<protein>
    <recommendedName>
        <fullName evidence="5">Zinc finger PHD-type domain-containing protein</fullName>
    </recommendedName>
</protein>
<feature type="region of interest" description="Disordered" evidence="4">
    <location>
        <begin position="150"/>
        <end position="177"/>
    </location>
</feature>
<keyword evidence="7" id="KW-1185">Reference proteome</keyword>
<feature type="domain" description="Zinc finger PHD-type" evidence="5">
    <location>
        <begin position="10"/>
        <end position="55"/>
    </location>
</feature>
<keyword evidence="1" id="KW-0479">Metal-binding</keyword>
<evidence type="ECO:0000313" key="6">
    <source>
        <dbReference type="EMBL" id="KAG0584076.1"/>
    </source>
</evidence>
<dbReference type="PANTHER" id="PTHR33779">
    <property type="entry name" value="EXPRESSED PROTEIN"/>
    <property type="match status" value="1"/>
</dbReference>
<dbReference type="InterPro" id="IPR001965">
    <property type="entry name" value="Znf_PHD"/>
</dbReference>
<organism evidence="6 7">
    <name type="scientific">Ceratodon purpureus</name>
    <name type="common">Fire moss</name>
    <name type="synonym">Dicranum purpureum</name>
    <dbReference type="NCBI Taxonomy" id="3225"/>
    <lineage>
        <taxon>Eukaryota</taxon>
        <taxon>Viridiplantae</taxon>
        <taxon>Streptophyta</taxon>
        <taxon>Embryophyta</taxon>
        <taxon>Bryophyta</taxon>
        <taxon>Bryophytina</taxon>
        <taxon>Bryopsida</taxon>
        <taxon>Dicranidae</taxon>
        <taxon>Pseudoditrichales</taxon>
        <taxon>Ditrichaceae</taxon>
        <taxon>Ceratodon</taxon>
    </lineage>
</organism>
<name>A0A8T0IMK3_CERPU</name>
<evidence type="ECO:0000256" key="4">
    <source>
        <dbReference type="SAM" id="MobiDB-lite"/>
    </source>
</evidence>
<dbReference type="AlphaFoldDB" id="A0A8T0IMK3"/>
<dbReference type="Pfam" id="PF25054">
    <property type="entry name" value="PHD_pln"/>
    <property type="match status" value="1"/>
</dbReference>
<dbReference type="InterPro" id="IPR011011">
    <property type="entry name" value="Znf_FYVE_PHD"/>
</dbReference>
<proteinExistence type="predicted"/>
<evidence type="ECO:0000259" key="5">
    <source>
        <dbReference type="SMART" id="SM00249"/>
    </source>
</evidence>
<gene>
    <name evidence="6" type="ORF">KC19_3G183200</name>
</gene>
<feature type="compositionally biased region" description="Polar residues" evidence="4">
    <location>
        <begin position="150"/>
        <end position="161"/>
    </location>
</feature>
<dbReference type="Proteomes" id="UP000822688">
    <property type="component" value="Chromosome 3"/>
</dbReference>
<dbReference type="Gene3D" id="3.30.40.10">
    <property type="entry name" value="Zinc/RING finger domain, C3HC4 (zinc finger)"/>
    <property type="match status" value="1"/>
</dbReference>
<accession>A0A8T0IMK3</accession>
<evidence type="ECO:0000256" key="3">
    <source>
        <dbReference type="ARBA" id="ARBA00022833"/>
    </source>
</evidence>
<dbReference type="SUPFAM" id="SSF57903">
    <property type="entry name" value="FYVE/PHD zinc finger"/>
    <property type="match status" value="1"/>
</dbReference>
<dbReference type="PANTHER" id="PTHR33779:SF1">
    <property type="entry name" value="EXPRESSED PROTEIN"/>
    <property type="match status" value="1"/>
</dbReference>
<sequence length="273" mass="30064">MDRVRGSTVECNMCGDVGFPDKLQQCKACVRVQHIYCSISKEGLETGSWVCDWCRLEKQRKKKPQEHADVDMKVATQEFSQCTLKSPDNGLKILIEAVLSTKEEFLPPLSAAAKVTGEPSPTANCGSNCSSSVESEKALSSGWLGDASSNLRKQRVTTDTSISDEEGSTGTVQNNEQRVRTTGAACVIKRSPSSLRCRVRSSKETKQKVQLDVKALKTQLSLPSRHNAPAPLKRLSSLKVLSRSNNTNTNINTMRDEQPRGLVRRYKSLSDIC</sequence>
<comment type="caution">
    <text evidence="6">The sequence shown here is derived from an EMBL/GenBank/DDBJ whole genome shotgun (WGS) entry which is preliminary data.</text>
</comment>
<dbReference type="InterPro" id="IPR056874">
    <property type="entry name" value="PHD_dom_pln"/>
</dbReference>
<evidence type="ECO:0000313" key="7">
    <source>
        <dbReference type="Proteomes" id="UP000822688"/>
    </source>
</evidence>
<dbReference type="OrthoDB" id="1935489at2759"/>
<dbReference type="InterPro" id="IPR013083">
    <property type="entry name" value="Znf_RING/FYVE/PHD"/>
</dbReference>
<evidence type="ECO:0000256" key="1">
    <source>
        <dbReference type="ARBA" id="ARBA00022723"/>
    </source>
</evidence>
<dbReference type="SMART" id="SM00249">
    <property type="entry name" value="PHD"/>
    <property type="match status" value="1"/>
</dbReference>
<evidence type="ECO:0000256" key="2">
    <source>
        <dbReference type="ARBA" id="ARBA00022771"/>
    </source>
</evidence>
<reference evidence="6" key="1">
    <citation type="submission" date="2020-06" db="EMBL/GenBank/DDBJ databases">
        <title>WGS assembly of Ceratodon purpureus strain R40.</title>
        <authorList>
            <person name="Carey S.B."/>
            <person name="Jenkins J."/>
            <person name="Shu S."/>
            <person name="Lovell J.T."/>
            <person name="Sreedasyam A."/>
            <person name="Maumus F."/>
            <person name="Tiley G.P."/>
            <person name="Fernandez-Pozo N."/>
            <person name="Barry K."/>
            <person name="Chen C."/>
            <person name="Wang M."/>
            <person name="Lipzen A."/>
            <person name="Daum C."/>
            <person name="Saski C.A."/>
            <person name="Payton A.C."/>
            <person name="Mcbreen J.C."/>
            <person name="Conrad R.E."/>
            <person name="Kollar L.M."/>
            <person name="Olsson S."/>
            <person name="Huttunen S."/>
            <person name="Landis J.B."/>
            <person name="Wickett N.J."/>
            <person name="Johnson M.G."/>
            <person name="Rensing S.A."/>
            <person name="Grimwood J."/>
            <person name="Schmutz J."/>
            <person name="Mcdaniel S.F."/>
        </authorList>
    </citation>
    <scope>NUCLEOTIDE SEQUENCE</scope>
    <source>
        <strain evidence="6">R40</strain>
    </source>
</reference>
<keyword evidence="2" id="KW-0863">Zinc-finger</keyword>
<dbReference type="GO" id="GO:0008270">
    <property type="term" value="F:zinc ion binding"/>
    <property type="evidence" value="ECO:0007669"/>
    <property type="project" value="UniProtKB-KW"/>
</dbReference>
<dbReference type="EMBL" id="CM026423">
    <property type="protein sequence ID" value="KAG0584076.1"/>
    <property type="molecule type" value="Genomic_DNA"/>
</dbReference>
<keyword evidence="3" id="KW-0862">Zinc</keyword>